<evidence type="ECO:0000313" key="4">
    <source>
        <dbReference type="EnsemblMetazoa" id="MESCA000212-PA"/>
    </source>
</evidence>
<protein>
    <recommendedName>
        <fullName evidence="3">Peptidase S1 domain-containing protein</fullName>
    </recommendedName>
</protein>
<dbReference type="HOGENOM" id="CLU_006842_7_6_1"/>
<evidence type="ECO:0000313" key="5">
    <source>
        <dbReference type="Proteomes" id="UP000015102"/>
    </source>
</evidence>
<dbReference type="AlphaFoldDB" id="T1GAF6"/>
<dbReference type="Gene3D" id="2.40.10.10">
    <property type="entry name" value="Trypsin-like serine proteases"/>
    <property type="match status" value="1"/>
</dbReference>
<keyword evidence="2" id="KW-0378">Hydrolase</keyword>
<dbReference type="PROSITE" id="PS50240">
    <property type="entry name" value="TRYPSIN_DOM"/>
    <property type="match status" value="1"/>
</dbReference>
<dbReference type="Proteomes" id="UP000015102">
    <property type="component" value="Unassembled WGS sequence"/>
</dbReference>
<dbReference type="FunFam" id="2.40.10.10:FF:000068">
    <property type="entry name" value="transmembrane protease serine 2"/>
    <property type="match status" value="1"/>
</dbReference>
<accession>T1GAF6</accession>
<organism evidence="4 5">
    <name type="scientific">Megaselia scalaris</name>
    <name type="common">Humpbacked fly</name>
    <name type="synonym">Phora scalaris</name>
    <dbReference type="NCBI Taxonomy" id="36166"/>
    <lineage>
        <taxon>Eukaryota</taxon>
        <taxon>Metazoa</taxon>
        <taxon>Ecdysozoa</taxon>
        <taxon>Arthropoda</taxon>
        <taxon>Hexapoda</taxon>
        <taxon>Insecta</taxon>
        <taxon>Pterygota</taxon>
        <taxon>Neoptera</taxon>
        <taxon>Endopterygota</taxon>
        <taxon>Diptera</taxon>
        <taxon>Brachycera</taxon>
        <taxon>Muscomorpha</taxon>
        <taxon>Platypezoidea</taxon>
        <taxon>Phoridae</taxon>
        <taxon>Megaseliini</taxon>
        <taxon>Megaselia</taxon>
    </lineage>
</organism>
<evidence type="ECO:0000259" key="3">
    <source>
        <dbReference type="PROSITE" id="PS50240"/>
    </source>
</evidence>
<dbReference type="OMA" id="HCMERAS"/>
<dbReference type="GO" id="GO:0006508">
    <property type="term" value="P:proteolysis"/>
    <property type="evidence" value="ECO:0007669"/>
    <property type="project" value="UniProtKB-KW"/>
</dbReference>
<dbReference type="InterPro" id="IPR033116">
    <property type="entry name" value="TRYPSIN_SER"/>
</dbReference>
<dbReference type="PANTHER" id="PTHR24260:SF148">
    <property type="entry name" value="IP09309P-RELATED"/>
    <property type="match status" value="1"/>
</dbReference>
<dbReference type="SUPFAM" id="SSF50494">
    <property type="entry name" value="Trypsin-like serine proteases"/>
    <property type="match status" value="1"/>
</dbReference>
<reference evidence="4" key="2">
    <citation type="submission" date="2015-06" db="UniProtKB">
        <authorList>
            <consortium name="EnsemblMetazoa"/>
        </authorList>
    </citation>
    <scope>IDENTIFICATION</scope>
</reference>
<dbReference type="PROSITE" id="PS00135">
    <property type="entry name" value="TRYPSIN_SER"/>
    <property type="match status" value="1"/>
</dbReference>
<dbReference type="SMART" id="SM00020">
    <property type="entry name" value="Tryp_SPc"/>
    <property type="match status" value="1"/>
</dbReference>
<sequence length="251" mass="27747">MFSLNSAEETYGGEKACRGQFPYHVGLKMYSESGSAFICSGSITAKNWILTAGHCVKDKISAQIIAGSVNINNYDEDSQIRSATKGDFYLHPKFESGSFVNDIALIFVRDLKFSDTVQQVQLAYSNETFENFDSFVAGWGMIDNENLRYTKLMVQSVHVCNKFYSGVDTEKQLCLRTTKDSSSCPGDSGGPLVLANNMKYEQVGIVSFGENCTNGDPAVFTRVSPYRNFIEQTMISRYCSMGSCLGLPGRN</sequence>
<dbReference type="GO" id="GO:0004252">
    <property type="term" value="F:serine-type endopeptidase activity"/>
    <property type="evidence" value="ECO:0007669"/>
    <property type="project" value="InterPro"/>
</dbReference>
<keyword evidence="1" id="KW-1015">Disulfide bond</keyword>
<dbReference type="CDD" id="cd00190">
    <property type="entry name" value="Tryp_SPc"/>
    <property type="match status" value="1"/>
</dbReference>
<dbReference type="Pfam" id="PF00089">
    <property type="entry name" value="Trypsin"/>
    <property type="match status" value="1"/>
</dbReference>
<keyword evidence="5" id="KW-1185">Reference proteome</keyword>
<dbReference type="EnsemblMetazoa" id="MESCA000212-RA">
    <property type="protein sequence ID" value="MESCA000212-PA"/>
    <property type="gene ID" value="MESCA000212"/>
</dbReference>
<keyword evidence="2" id="KW-0720">Serine protease</keyword>
<dbReference type="InterPro" id="IPR001314">
    <property type="entry name" value="Peptidase_S1A"/>
</dbReference>
<feature type="domain" description="Peptidase S1" evidence="3">
    <location>
        <begin position="10"/>
        <end position="235"/>
    </location>
</feature>
<name>T1GAF6_MEGSC</name>
<dbReference type="InterPro" id="IPR001254">
    <property type="entry name" value="Trypsin_dom"/>
</dbReference>
<keyword evidence="2" id="KW-0645">Protease</keyword>
<evidence type="ECO:0000256" key="2">
    <source>
        <dbReference type="RuleBase" id="RU363034"/>
    </source>
</evidence>
<proteinExistence type="predicted"/>
<dbReference type="EMBL" id="CAQQ02200065">
    <property type="status" value="NOT_ANNOTATED_CDS"/>
    <property type="molecule type" value="Genomic_DNA"/>
</dbReference>
<dbReference type="InterPro" id="IPR043504">
    <property type="entry name" value="Peptidase_S1_PA_chymotrypsin"/>
</dbReference>
<dbReference type="InterPro" id="IPR051333">
    <property type="entry name" value="CLIP_Serine_Protease"/>
</dbReference>
<dbReference type="InterPro" id="IPR009003">
    <property type="entry name" value="Peptidase_S1_PA"/>
</dbReference>
<dbReference type="InterPro" id="IPR018114">
    <property type="entry name" value="TRYPSIN_HIS"/>
</dbReference>
<dbReference type="PANTHER" id="PTHR24260">
    <property type="match status" value="1"/>
</dbReference>
<evidence type="ECO:0000256" key="1">
    <source>
        <dbReference type="ARBA" id="ARBA00023157"/>
    </source>
</evidence>
<dbReference type="STRING" id="36166.T1GAF6"/>
<dbReference type="PROSITE" id="PS00134">
    <property type="entry name" value="TRYPSIN_HIS"/>
    <property type="match status" value="1"/>
</dbReference>
<reference evidence="5" key="1">
    <citation type="submission" date="2013-02" db="EMBL/GenBank/DDBJ databases">
        <authorList>
            <person name="Hughes D."/>
        </authorList>
    </citation>
    <scope>NUCLEOTIDE SEQUENCE</scope>
    <source>
        <strain>Durham</strain>
        <strain evidence="5">NC isolate 2 -- Noor lab</strain>
    </source>
</reference>
<dbReference type="PRINTS" id="PR00722">
    <property type="entry name" value="CHYMOTRYPSIN"/>
</dbReference>